<accession>A0ABX1CYK5</accession>
<name>A0ABX1CYK5_9FLAO</name>
<dbReference type="Proteomes" id="UP000703674">
    <property type="component" value="Unassembled WGS sequence"/>
</dbReference>
<proteinExistence type="predicted"/>
<dbReference type="RefSeq" id="WP_168137593.1">
    <property type="nucleotide sequence ID" value="NZ_JAAVJR010000003.1"/>
</dbReference>
<dbReference type="Pfam" id="PF03544">
    <property type="entry name" value="TonB_C"/>
    <property type="match status" value="1"/>
</dbReference>
<feature type="transmembrane region" description="Helical" evidence="2">
    <location>
        <begin position="16"/>
        <end position="34"/>
    </location>
</feature>
<keyword evidence="2" id="KW-1133">Transmembrane helix</keyword>
<comment type="caution">
    <text evidence="4">The sequence shown here is derived from an EMBL/GenBank/DDBJ whole genome shotgun (WGS) entry which is preliminary data.</text>
</comment>
<dbReference type="EMBL" id="JAAVJR010000003">
    <property type="protein sequence ID" value="NJW52469.1"/>
    <property type="molecule type" value="Genomic_DNA"/>
</dbReference>
<feature type="domain" description="TonB C-terminal" evidence="3">
    <location>
        <begin position="182"/>
        <end position="242"/>
    </location>
</feature>
<keyword evidence="5" id="KW-1185">Reference proteome</keyword>
<keyword evidence="2" id="KW-0812">Transmembrane</keyword>
<feature type="coiled-coil region" evidence="1">
    <location>
        <begin position="82"/>
        <end position="123"/>
    </location>
</feature>
<evidence type="ECO:0000259" key="3">
    <source>
        <dbReference type="Pfam" id="PF03544"/>
    </source>
</evidence>
<reference evidence="4 5" key="1">
    <citation type="submission" date="2020-03" db="EMBL/GenBank/DDBJ databases">
        <title>Salinimicrobium sp. nov, isolated from SCS.</title>
        <authorList>
            <person name="Cao W.R."/>
        </authorList>
    </citation>
    <scope>NUCLEOTIDE SEQUENCE [LARGE SCALE GENOMIC DNA]</scope>
    <source>
        <strain evidence="5">J15B91</strain>
    </source>
</reference>
<keyword evidence="1" id="KW-0175">Coiled coil</keyword>
<organism evidence="4 5">
    <name type="scientific">Salinimicrobium oceani</name>
    <dbReference type="NCBI Taxonomy" id="2722702"/>
    <lineage>
        <taxon>Bacteria</taxon>
        <taxon>Pseudomonadati</taxon>
        <taxon>Bacteroidota</taxon>
        <taxon>Flavobacteriia</taxon>
        <taxon>Flavobacteriales</taxon>
        <taxon>Flavobacteriaceae</taxon>
        <taxon>Salinimicrobium</taxon>
    </lineage>
</organism>
<evidence type="ECO:0000313" key="4">
    <source>
        <dbReference type="EMBL" id="NJW52469.1"/>
    </source>
</evidence>
<gene>
    <name evidence="4" type="ORF">HC175_06010</name>
</gene>
<keyword evidence="2" id="KW-0472">Membrane</keyword>
<dbReference type="InterPro" id="IPR037682">
    <property type="entry name" value="TonB_C"/>
</dbReference>
<dbReference type="SUPFAM" id="SSF74653">
    <property type="entry name" value="TolA/TonB C-terminal domain"/>
    <property type="match status" value="1"/>
</dbReference>
<evidence type="ECO:0000313" key="5">
    <source>
        <dbReference type="Proteomes" id="UP000703674"/>
    </source>
</evidence>
<sequence>MQIKKNPKADLGKNSMIFFQIGLIIMLGLTYFSLEWKFYDNGDLDTEEVQISAFEQEDVPITQLNTPPPPPPPPPPPMPEVIEVVEDKLEVEETKIRSTESNQDQKIEIVEVAEIQYEEEEEEIDKIPFMIVQQIPLFPGCEKIQQKEEQKKCMSGKIDAHVKRHFNTRISEELGLTGMNRIYVVFKINERGDVADIRARGPNKRLEEEATRVVRLLPKMIPGRQRDKPVSVEYSLPIMYEIREQI</sequence>
<dbReference type="Gene3D" id="3.30.1150.10">
    <property type="match status" value="1"/>
</dbReference>
<evidence type="ECO:0000256" key="1">
    <source>
        <dbReference type="SAM" id="Coils"/>
    </source>
</evidence>
<evidence type="ECO:0000256" key="2">
    <source>
        <dbReference type="SAM" id="Phobius"/>
    </source>
</evidence>
<protein>
    <submittedName>
        <fullName evidence="4">Energy transducer TonB</fullName>
    </submittedName>
</protein>